<reference evidence="3 4" key="1">
    <citation type="submission" date="2017-05" db="EMBL/GenBank/DDBJ databases">
        <authorList>
            <person name="Varghese N."/>
            <person name="Submissions S."/>
        </authorList>
    </citation>
    <scope>NUCLEOTIDE SEQUENCE [LARGE SCALE GENOMIC DNA]</scope>
    <source>
        <strain evidence="3 4">DSM 15949</strain>
    </source>
</reference>
<evidence type="ECO:0000259" key="2">
    <source>
        <dbReference type="PROSITE" id="PS50405"/>
    </source>
</evidence>
<dbReference type="EMBL" id="FXTT01000001">
    <property type="protein sequence ID" value="SMP02500.1"/>
    <property type="molecule type" value="Genomic_DNA"/>
</dbReference>
<feature type="domain" description="GST C-terminal" evidence="2">
    <location>
        <begin position="86"/>
        <end position="213"/>
    </location>
</feature>
<dbReference type="SFLD" id="SFLDS00019">
    <property type="entry name" value="Glutathione_Transferase_(cytos"/>
    <property type="match status" value="1"/>
</dbReference>
<accession>A0ABY1N7I1</accession>
<dbReference type="InterPro" id="IPR004046">
    <property type="entry name" value="GST_C"/>
</dbReference>
<feature type="domain" description="GST N-terminal" evidence="1">
    <location>
        <begin position="1"/>
        <end position="81"/>
    </location>
</feature>
<dbReference type="PANTHER" id="PTHR43968">
    <property type="match status" value="1"/>
</dbReference>
<comment type="caution">
    <text evidence="3">The sequence shown here is derived from an EMBL/GenBank/DDBJ whole genome shotgun (WGS) entry which is preliminary data.</text>
</comment>
<dbReference type="Gene3D" id="3.40.30.10">
    <property type="entry name" value="Glutaredoxin"/>
    <property type="match status" value="1"/>
</dbReference>
<dbReference type="InterPro" id="IPR050983">
    <property type="entry name" value="GST_Omega/HSP26"/>
</dbReference>
<dbReference type="PANTHER" id="PTHR43968:SF6">
    <property type="entry name" value="GLUTATHIONE S-TRANSFERASE OMEGA"/>
    <property type="match status" value="1"/>
</dbReference>
<dbReference type="InterPro" id="IPR010987">
    <property type="entry name" value="Glutathione-S-Trfase_C-like"/>
</dbReference>
<dbReference type="SUPFAM" id="SSF47616">
    <property type="entry name" value="GST C-terminal domain-like"/>
    <property type="match status" value="1"/>
</dbReference>
<proteinExistence type="predicted"/>
<name>A0ABY1N7I1_9HYPH</name>
<dbReference type="InterPro" id="IPR040079">
    <property type="entry name" value="Glutathione_S-Trfase"/>
</dbReference>
<dbReference type="CDD" id="cd00299">
    <property type="entry name" value="GST_C_family"/>
    <property type="match status" value="1"/>
</dbReference>
<dbReference type="Pfam" id="PF13417">
    <property type="entry name" value="GST_N_3"/>
    <property type="match status" value="1"/>
</dbReference>
<keyword evidence="4" id="KW-1185">Reference proteome</keyword>
<organism evidence="3 4">
    <name type="scientific">Roseibium denhamense</name>
    <dbReference type="NCBI Taxonomy" id="76305"/>
    <lineage>
        <taxon>Bacteria</taxon>
        <taxon>Pseudomonadati</taxon>
        <taxon>Pseudomonadota</taxon>
        <taxon>Alphaproteobacteria</taxon>
        <taxon>Hyphomicrobiales</taxon>
        <taxon>Stappiaceae</taxon>
        <taxon>Roseibium</taxon>
    </lineage>
</organism>
<dbReference type="PROSITE" id="PS50404">
    <property type="entry name" value="GST_NTER"/>
    <property type="match status" value="1"/>
</dbReference>
<dbReference type="SUPFAM" id="SSF52833">
    <property type="entry name" value="Thioredoxin-like"/>
    <property type="match status" value="1"/>
</dbReference>
<evidence type="ECO:0000313" key="3">
    <source>
        <dbReference type="EMBL" id="SMP02500.1"/>
    </source>
</evidence>
<evidence type="ECO:0000259" key="1">
    <source>
        <dbReference type="PROSITE" id="PS50404"/>
    </source>
</evidence>
<dbReference type="RefSeq" id="WP_155191178.1">
    <property type="nucleotide sequence ID" value="NZ_BAAAEA010000001.1"/>
</dbReference>
<dbReference type="Pfam" id="PF00043">
    <property type="entry name" value="GST_C"/>
    <property type="match status" value="1"/>
</dbReference>
<gene>
    <name evidence="3" type="ORF">SAMN06265374_0452</name>
</gene>
<dbReference type="InterPro" id="IPR036282">
    <property type="entry name" value="Glutathione-S-Trfase_C_sf"/>
</dbReference>
<dbReference type="SFLD" id="SFLDG00358">
    <property type="entry name" value="Main_(cytGST)"/>
    <property type="match status" value="1"/>
</dbReference>
<evidence type="ECO:0000313" key="4">
    <source>
        <dbReference type="Proteomes" id="UP001157914"/>
    </source>
</evidence>
<protein>
    <submittedName>
        <fullName evidence="3">Glutathione S-transferase</fullName>
    </submittedName>
</protein>
<dbReference type="Gene3D" id="1.20.1050.10">
    <property type="match status" value="1"/>
</dbReference>
<dbReference type="Proteomes" id="UP001157914">
    <property type="component" value="Unassembled WGS sequence"/>
</dbReference>
<sequence length="213" mass="23347">MLELYGASYSVFVRAVRIALEEKGTPYTLVPVDVFGTEGLPPGYLDLQPFGKIPALVHDGFTLYETAAILSYIDETFDGRSLHPNGLRERARMVQILSILQNAAYSTLVWDIYVERIAKPREGEIPDEVKIASGLGPARTVCNALEAITDSDGPFILGDQITQADCLAAPIFSLFAETEESKPVLAQTPRLSYWLNHILRHPSVLATNVTPSG</sequence>
<dbReference type="InterPro" id="IPR004045">
    <property type="entry name" value="Glutathione_S-Trfase_N"/>
</dbReference>
<dbReference type="InterPro" id="IPR036249">
    <property type="entry name" value="Thioredoxin-like_sf"/>
</dbReference>
<dbReference type="PROSITE" id="PS50405">
    <property type="entry name" value="GST_CTER"/>
    <property type="match status" value="1"/>
</dbReference>